<dbReference type="OrthoDB" id="438939at2759"/>
<evidence type="ECO:0000313" key="2">
    <source>
        <dbReference type="EMBL" id="CAG8735756.1"/>
    </source>
</evidence>
<gene>
    <name evidence="2" type="ORF">CPELLU_LOCUS13786</name>
</gene>
<dbReference type="InterPro" id="IPR038737">
    <property type="entry name" value="SF3b_su1-like"/>
</dbReference>
<dbReference type="Proteomes" id="UP000789759">
    <property type="component" value="Unassembled WGS sequence"/>
</dbReference>
<feature type="domain" description="Splicing factor 3B subunit 1" evidence="1">
    <location>
        <begin position="27"/>
        <end position="57"/>
    </location>
</feature>
<dbReference type="GO" id="GO:0003729">
    <property type="term" value="F:mRNA binding"/>
    <property type="evidence" value="ECO:0007669"/>
    <property type="project" value="InterPro"/>
</dbReference>
<protein>
    <submittedName>
        <fullName evidence="2">2720_t:CDS:1</fullName>
    </submittedName>
</protein>
<evidence type="ECO:0000259" key="1">
    <source>
        <dbReference type="Pfam" id="PF08920"/>
    </source>
</evidence>
<accession>A0A9N9IHB7</accession>
<dbReference type="GO" id="GO:0000245">
    <property type="term" value="P:spliceosomal complex assembly"/>
    <property type="evidence" value="ECO:0007669"/>
    <property type="project" value="InterPro"/>
</dbReference>
<proteinExistence type="predicted"/>
<dbReference type="PANTHER" id="PTHR12097">
    <property type="entry name" value="SPLICING FACTOR 3B, SUBUNIT 1-RELATED"/>
    <property type="match status" value="1"/>
</dbReference>
<sequence>MFYSLILSGIETSLKKFIENLSITSTNYKILDPPPGYVPIRTPARKLMATPTSMGGMLEEGRNQTYDLLAEIPVEGTQYYARLLKIKNGTSPMRKASLRQITDKAQDS</sequence>
<reference evidence="2" key="1">
    <citation type="submission" date="2021-06" db="EMBL/GenBank/DDBJ databases">
        <authorList>
            <person name="Kallberg Y."/>
            <person name="Tangrot J."/>
            <person name="Rosling A."/>
        </authorList>
    </citation>
    <scope>NUCLEOTIDE SEQUENCE</scope>
    <source>
        <strain evidence="2">FL966</strain>
    </source>
</reference>
<dbReference type="AlphaFoldDB" id="A0A9N9IHB7"/>
<keyword evidence="3" id="KW-1185">Reference proteome</keyword>
<feature type="non-terminal residue" evidence="2">
    <location>
        <position position="108"/>
    </location>
</feature>
<evidence type="ECO:0000313" key="3">
    <source>
        <dbReference type="Proteomes" id="UP000789759"/>
    </source>
</evidence>
<dbReference type="EMBL" id="CAJVQA010015192">
    <property type="protein sequence ID" value="CAG8735756.1"/>
    <property type="molecule type" value="Genomic_DNA"/>
</dbReference>
<dbReference type="InterPro" id="IPR015016">
    <property type="entry name" value="SF3b_su1"/>
</dbReference>
<dbReference type="Pfam" id="PF08920">
    <property type="entry name" value="SF3b1"/>
    <property type="match status" value="1"/>
</dbReference>
<name>A0A9N9IHB7_9GLOM</name>
<comment type="caution">
    <text evidence="2">The sequence shown here is derived from an EMBL/GenBank/DDBJ whole genome shotgun (WGS) entry which is preliminary data.</text>
</comment>
<organism evidence="2 3">
    <name type="scientific">Cetraspora pellucida</name>
    <dbReference type="NCBI Taxonomy" id="1433469"/>
    <lineage>
        <taxon>Eukaryota</taxon>
        <taxon>Fungi</taxon>
        <taxon>Fungi incertae sedis</taxon>
        <taxon>Mucoromycota</taxon>
        <taxon>Glomeromycotina</taxon>
        <taxon>Glomeromycetes</taxon>
        <taxon>Diversisporales</taxon>
        <taxon>Gigasporaceae</taxon>
        <taxon>Cetraspora</taxon>
    </lineage>
</organism>